<proteinExistence type="predicted"/>
<organism evidence="1 2">
    <name type="scientific">Linum trigynum</name>
    <dbReference type="NCBI Taxonomy" id="586398"/>
    <lineage>
        <taxon>Eukaryota</taxon>
        <taxon>Viridiplantae</taxon>
        <taxon>Streptophyta</taxon>
        <taxon>Embryophyta</taxon>
        <taxon>Tracheophyta</taxon>
        <taxon>Spermatophyta</taxon>
        <taxon>Magnoliopsida</taxon>
        <taxon>eudicotyledons</taxon>
        <taxon>Gunneridae</taxon>
        <taxon>Pentapetalae</taxon>
        <taxon>rosids</taxon>
        <taxon>fabids</taxon>
        <taxon>Malpighiales</taxon>
        <taxon>Linaceae</taxon>
        <taxon>Linum</taxon>
    </lineage>
</organism>
<gene>
    <name evidence="1" type="ORF">LTRI10_LOCUS49932</name>
</gene>
<sequence>MMVDIRTVAKKAGEKTEKHYTNAERRLLRLEEQQAANTTKLEGVDGRFTFVGDELTKLTANYASVTAELGELKALLQQVLSRPQVGLMESKSPEVSQKATQESILSNNVLGRQEKAKAVAVSN</sequence>
<protein>
    <submittedName>
        <fullName evidence="1">Uncharacterized protein</fullName>
    </submittedName>
</protein>
<dbReference type="AlphaFoldDB" id="A0AAV2GMB4"/>
<evidence type="ECO:0000313" key="2">
    <source>
        <dbReference type="Proteomes" id="UP001497516"/>
    </source>
</evidence>
<reference evidence="1 2" key="1">
    <citation type="submission" date="2024-04" db="EMBL/GenBank/DDBJ databases">
        <authorList>
            <person name="Fracassetti M."/>
        </authorList>
    </citation>
    <scope>NUCLEOTIDE SEQUENCE [LARGE SCALE GENOMIC DNA]</scope>
</reference>
<dbReference type="Proteomes" id="UP001497516">
    <property type="component" value="Chromosome 9"/>
</dbReference>
<dbReference type="EMBL" id="OZ034822">
    <property type="protein sequence ID" value="CAL1410515.1"/>
    <property type="molecule type" value="Genomic_DNA"/>
</dbReference>
<name>A0AAV2GMB4_9ROSI</name>
<accession>A0AAV2GMB4</accession>
<keyword evidence="2" id="KW-1185">Reference proteome</keyword>
<evidence type="ECO:0000313" key="1">
    <source>
        <dbReference type="EMBL" id="CAL1410515.1"/>
    </source>
</evidence>